<dbReference type="EMBL" id="ACCL02000003">
    <property type="protein sequence ID" value="EET62303.1"/>
    <property type="molecule type" value="Genomic_DNA"/>
</dbReference>
<evidence type="ECO:0000313" key="8">
    <source>
        <dbReference type="EMBL" id="EET62303.1"/>
    </source>
</evidence>
<gene>
    <name evidence="8" type="primary">dcm</name>
    <name evidence="8" type="ORF">BRYFOR_05967</name>
</gene>
<dbReference type="GO" id="GO:0003677">
    <property type="term" value="F:DNA binding"/>
    <property type="evidence" value="ECO:0007669"/>
    <property type="project" value="TreeGrafter"/>
</dbReference>
<name>C6LBH2_9FIRM</name>
<keyword evidence="2 5" id="KW-0808">Transferase</keyword>
<evidence type="ECO:0000256" key="5">
    <source>
        <dbReference type="PROSITE-ProRule" id="PRU01016"/>
    </source>
</evidence>
<evidence type="ECO:0000256" key="1">
    <source>
        <dbReference type="ARBA" id="ARBA00022603"/>
    </source>
</evidence>
<evidence type="ECO:0000256" key="3">
    <source>
        <dbReference type="ARBA" id="ARBA00022691"/>
    </source>
</evidence>
<dbReference type="Gene3D" id="3.90.120.10">
    <property type="entry name" value="DNA Methylase, subunit A, domain 2"/>
    <property type="match status" value="1"/>
</dbReference>
<dbReference type="PROSITE" id="PS51679">
    <property type="entry name" value="SAM_MT_C5"/>
    <property type="match status" value="1"/>
</dbReference>
<dbReference type="GO" id="GO:0009307">
    <property type="term" value="P:DNA restriction-modification system"/>
    <property type="evidence" value="ECO:0007669"/>
    <property type="project" value="UniProtKB-KW"/>
</dbReference>
<dbReference type="InterPro" id="IPR050390">
    <property type="entry name" value="C5-Methyltransferase"/>
</dbReference>
<keyword evidence="1 5" id="KW-0489">Methyltransferase</keyword>
<dbReference type="GO" id="GO:0003886">
    <property type="term" value="F:DNA (cytosine-5-)-methyltransferase activity"/>
    <property type="evidence" value="ECO:0007669"/>
    <property type="project" value="UniProtKB-EC"/>
</dbReference>
<comment type="catalytic activity">
    <reaction evidence="7">
        <text>a 2'-deoxycytidine in DNA + S-adenosyl-L-methionine = a 5-methyl-2'-deoxycytidine in DNA + S-adenosyl-L-homocysteine + H(+)</text>
        <dbReference type="Rhea" id="RHEA:13681"/>
        <dbReference type="Rhea" id="RHEA-COMP:11369"/>
        <dbReference type="Rhea" id="RHEA-COMP:11370"/>
        <dbReference type="ChEBI" id="CHEBI:15378"/>
        <dbReference type="ChEBI" id="CHEBI:57856"/>
        <dbReference type="ChEBI" id="CHEBI:59789"/>
        <dbReference type="ChEBI" id="CHEBI:85452"/>
        <dbReference type="ChEBI" id="CHEBI:85454"/>
        <dbReference type="EC" id="2.1.1.37"/>
    </reaction>
</comment>
<dbReference type="REBASE" id="40989">
    <property type="entry name" value="M.Mfo14469ORF5967P"/>
</dbReference>
<dbReference type="InterPro" id="IPR018117">
    <property type="entry name" value="C5_DNA_meth_AS"/>
</dbReference>
<dbReference type="PANTHER" id="PTHR10629">
    <property type="entry name" value="CYTOSINE-SPECIFIC METHYLTRANSFERASE"/>
    <property type="match status" value="1"/>
</dbReference>
<keyword evidence="9" id="KW-1185">Reference proteome</keyword>
<dbReference type="OrthoDB" id="9813719at2"/>
<dbReference type="eggNOG" id="COG0270">
    <property type="taxonomic scope" value="Bacteria"/>
</dbReference>
<proteinExistence type="inferred from homology"/>
<dbReference type="SUPFAM" id="SSF53335">
    <property type="entry name" value="S-adenosyl-L-methionine-dependent methyltransferases"/>
    <property type="match status" value="1"/>
</dbReference>
<comment type="similarity">
    <text evidence="5 6">Belongs to the class I-like SAM-binding methyltransferase superfamily. C5-methyltransferase family.</text>
</comment>
<evidence type="ECO:0000256" key="4">
    <source>
        <dbReference type="ARBA" id="ARBA00022747"/>
    </source>
</evidence>
<dbReference type="PROSITE" id="PS00094">
    <property type="entry name" value="C5_MTASE_1"/>
    <property type="match status" value="1"/>
</dbReference>
<dbReference type="InterPro" id="IPR029063">
    <property type="entry name" value="SAM-dependent_MTases_sf"/>
</dbReference>
<dbReference type="EC" id="2.1.1.37" evidence="7"/>
<dbReference type="RefSeq" id="WP_006860764.1">
    <property type="nucleotide sequence ID" value="NZ_ACCL02000003.1"/>
</dbReference>
<evidence type="ECO:0000313" key="9">
    <source>
        <dbReference type="Proteomes" id="UP000005561"/>
    </source>
</evidence>
<accession>C6LBH2</accession>
<comment type="caution">
    <text evidence="8">The sequence shown here is derived from an EMBL/GenBank/DDBJ whole genome shotgun (WGS) entry which is preliminary data.</text>
</comment>
<dbReference type="Proteomes" id="UP000005561">
    <property type="component" value="Unassembled WGS sequence"/>
</dbReference>
<protein>
    <recommendedName>
        <fullName evidence="7">Cytosine-specific methyltransferase</fullName>
        <ecNumber evidence="7">2.1.1.37</ecNumber>
    </recommendedName>
</protein>
<dbReference type="CDD" id="cd00315">
    <property type="entry name" value="Cyt_C5_DNA_methylase"/>
    <property type="match status" value="1"/>
</dbReference>
<evidence type="ECO:0000256" key="6">
    <source>
        <dbReference type="RuleBase" id="RU000416"/>
    </source>
</evidence>
<dbReference type="GO" id="GO:0032259">
    <property type="term" value="P:methylation"/>
    <property type="evidence" value="ECO:0007669"/>
    <property type="project" value="UniProtKB-KW"/>
</dbReference>
<dbReference type="PRINTS" id="PR00105">
    <property type="entry name" value="C5METTRFRASE"/>
</dbReference>
<dbReference type="Gene3D" id="3.40.50.150">
    <property type="entry name" value="Vaccinia Virus protein VP39"/>
    <property type="match status" value="1"/>
</dbReference>
<dbReference type="NCBIfam" id="TIGR00675">
    <property type="entry name" value="dcm"/>
    <property type="match status" value="1"/>
</dbReference>
<dbReference type="InterPro" id="IPR001525">
    <property type="entry name" value="C5_MeTfrase"/>
</dbReference>
<feature type="active site" evidence="5">
    <location>
        <position position="81"/>
    </location>
</feature>
<dbReference type="PANTHER" id="PTHR10629:SF52">
    <property type="entry name" value="DNA (CYTOSINE-5)-METHYLTRANSFERASE 1"/>
    <property type="match status" value="1"/>
</dbReference>
<dbReference type="STRING" id="168384.SAMN05660368_01424"/>
<organism evidence="8 9">
    <name type="scientific">Marvinbryantia formatexigens DSM 14469</name>
    <dbReference type="NCBI Taxonomy" id="478749"/>
    <lineage>
        <taxon>Bacteria</taxon>
        <taxon>Bacillati</taxon>
        <taxon>Bacillota</taxon>
        <taxon>Clostridia</taxon>
        <taxon>Lachnospirales</taxon>
        <taxon>Lachnospiraceae</taxon>
        <taxon>Marvinbryantia</taxon>
    </lineage>
</organism>
<dbReference type="AlphaFoldDB" id="C6LBH2"/>
<evidence type="ECO:0000256" key="2">
    <source>
        <dbReference type="ARBA" id="ARBA00022679"/>
    </source>
</evidence>
<reference evidence="8" key="1">
    <citation type="submission" date="2009-07" db="EMBL/GenBank/DDBJ databases">
        <authorList>
            <person name="Weinstock G."/>
            <person name="Sodergren E."/>
            <person name="Clifton S."/>
            <person name="Fulton L."/>
            <person name="Fulton B."/>
            <person name="Courtney L."/>
            <person name="Fronick C."/>
            <person name="Harrison M."/>
            <person name="Strong C."/>
            <person name="Farmer C."/>
            <person name="Delahaunty K."/>
            <person name="Markovic C."/>
            <person name="Hall O."/>
            <person name="Minx P."/>
            <person name="Tomlinson C."/>
            <person name="Mitreva M."/>
            <person name="Nelson J."/>
            <person name="Hou S."/>
            <person name="Wollam A."/>
            <person name="Pepin K.H."/>
            <person name="Johnson M."/>
            <person name="Bhonagiri V."/>
            <person name="Nash W.E."/>
            <person name="Warren W."/>
            <person name="Chinwalla A."/>
            <person name="Mardis E.R."/>
            <person name="Wilson R.K."/>
        </authorList>
    </citation>
    <scope>NUCLEOTIDE SEQUENCE [LARGE SCALE GENOMIC DNA]</scope>
    <source>
        <strain evidence="8">DSM 14469</strain>
    </source>
</reference>
<keyword evidence="3 5" id="KW-0949">S-adenosyl-L-methionine</keyword>
<sequence>MLKTIDLFAGAGGITEGFRKAGYVCVCANDIDEEAKHTFTYNHPTVPFVLKDVREVTAAELLAAANCTAAEIDVITGGPPCQGFSLAGQRLSDDPRNTLFREYVRIAADIRPRVLFFENVHGIMNMQNGRVLKAIVTEFEKIGYQCKYNLVNAADYGVPQARPRFVLIGIRGFDKKITFPQPTHGKNEESGQMNLFKRELLPYVTVNDAFSNLPVVNQGEGAEKMKMRNHYDNDFQKKCVGERNPGVIYNHRATRHSKAIQERYAMIPQGCNNSILPPEIRTKKQNAYKLDLSLPGRTVTCNFRTDLIHPVMNRGLTVREAARLQSFDDDYCFFGNLTRKAKWLTQDDQVGNAVPPLLAYAFAKHIKENMIPQFEKEK</sequence>
<keyword evidence="4" id="KW-0680">Restriction system</keyword>
<dbReference type="GO" id="GO:0044027">
    <property type="term" value="P:negative regulation of gene expression via chromosomal CpG island methylation"/>
    <property type="evidence" value="ECO:0007669"/>
    <property type="project" value="TreeGrafter"/>
</dbReference>
<evidence type="ECO:0000256" key="7">
    <source>
        <dbReference type="RuleBase" id="RU000417"/>
    </source>
</evidence>
<dbReference type="Pfam" id="PF00145">
    <property type="entry name" value="DNA_methylase"/>
    <property type="match status" value="1"/>
</dbReference>